<dbReference type="Gene3D" id="1.25.40.10">
    <property type="entry name" value="Tetratricopeptide repeat domain"/>
    <property type="match status" value="1"/>
</dbReference>
<comment type="caution">
    <text evidence="11">The sequence shown here is derived from an EMBL/GenBank/DDBJ whole genome shotgun (WGS) entry which is preliminary data.</text>
</comment>
<dbReference type="SUPFAM" id="SSF48452">
    <property type="entry name" value="TPR-like"/>
    <property type="match status" value="1"/>
</dbReference>
<evidence type="ECO:0000256" key="7">
    <source>
        <dbReference type="ARBA" id="ARBA00024197"/>
    </source>
</evidence>
<protein>
    <recommendedName>
        <fullName evidence="8">Ancillary SecYEG translocon subunit</fullName>
    </recommendedName>
</protein>
<evidence type="ECO:0000313" key="12">
    <source>
        <dbReference type="Proteomes" id="UP000298681"/>
    </source>
</evidence>
<dbReference type="PANTHER" id="PTHR38035">
    <property type="entry name" value="UPF0070 PROTEIN YFGM"/>
    <property type="match status" value="1"/>
</dbReference>
<comment type="subcellular location">
    <subcellularLocation>
        <location evidence="1">Cell membrane</location>
        <topology evidence="1">Single-pass type II membrane protein</topology>
    </subcellularLocation>
</comment>
<evidence type="ECO:0000256" key="8">
    <source>
        <dbReference type="ARBA" id="ARBA00024235"/>
    </source>
</evidence>
<dbReference type="EMBL" id="SPUH01000001">
    <property type="protein sequence ID" value="TKS53927.1"/>
    <property type="molecule type" value="Genomic_DNA"/>
</dbReference>
<dbReference type="RefSeq" id="WP_134673311.1">
    <property type="nucleotide sequence ID" value="NZ_SPUH01000001.1"/>
</dbReference>
<evidence type="ECO:0000256" key="5">
    <source>
        <dbReference type="ARBA" id="ARBA00023136"/>
    </source>
</evidence>
<name>A0A4Z1RGX1_9GAMM</name>
<dbReference type="InterPro" id="IPR011990">
    <property type="entry name" value="TPR-like_helical_dom_sf"/>
</dbReference>
<feature type="domain" description="Ancillary SecYEG translocon subunit/Cell division coordinator CpoB TPR" evidence="10">
    <location>
        <begin position="17"/>
        <end position="198"/>
    </location>
</feature>
<dbReference type="GO" id="GO:0044877">
    <property type="term" value="F:protein-containing complex binding"/>
    <property type="evidence" value="ECO:0007669"/>
    <property type="project" value="InterPro"/>
</dbReference>
<evidence type="ECO:0000259" key="10">
    <source>
        <dbReference type="Pfam" id="PF09976"/>
    </source>
</evidence>
<evidence type="ECO:0000256" key="9">
    <source>
        <dbReference type="SAM" id="Phobius"/>
    </source>
</evidence>
<evidence type="ECO:0000256" key="2">
    <source>
        <dbReference type="ARBA" id="ARBA00022475"/>
    </source>
</evidence>
<keyword evidence="3 9" id="KW-0812">Transmembrane</keyword>
<feature type="transmembrane region" description="Helical" evidence="9">
    <location>
        <begin position="25"/>
        <end position="44"/>
    </location>
</feature>
<dbReference type="Pfam" id="PF09976">
    <property type="entry name" value="TPR_21"/>
    <property type="match status" value="1"/>
</dbReference>
<dbReference type="Proteomes" id="UP000298681">
    <property type="component" value="Unassembled WGS sequence"/>
</dbReference>
<dbReference type="PANTHER" id="PTHR38035:SF1">
    <property type="entry name" value="ANCILLARY SECYEG TRANSLOCON SUBUNIT"/>
    <property type="match status" value="1"/>
</dbReference>
<keyword evidence="4 9" id="KW-1133">Transmembrane helix</keyword>
<sequence length="209" mass="22071">MAIDDLPDEHEQGERVRTWLRENGLGILAGIVVAFGLVGGWRWWQGNQHAQRVEAGMTYQRMVADLASGDLADAQRQVGALQGGSYGVLAALELARAQVQAGERDAAIQTLQGADASDLALEPIRRQRLGQLLIDAARAEEAVALLRDASDATSLETLGDAHAALDQTAEAREAYARALAQTDVASPGRGLIEIKLAAAGGEPTPNEAS</sequence>
<evidence type="ECO:0000313" key="11">
    <source>
        <dbReference type="EMBL" id="TKS53927.1"/>
    </source>
</evidence>
<comment type="similarity">
    <text evidence="7">Belongs to the YfgM family.</text>
</comment>
<proteinExistence type="inferred from homology"/>
<dbReference type="InterPro" id="IPR026039">
    <property type="entry name" value="YfgM"/>
</dbReference>
<dbReference type="InterPro" id="IPR018704">
    <property type="entry name" value="SecYEG/CpoB_TPR"/>
</dbReference>
<evidence type="ECO:0000256" key="1">
    <source>
        <dbReference type="ARBA" id="ARBA00004401"/>
    </source>
</evidence>
<accession>A0A4Z1RGX1</accession>
<keyword evidence="5 9" id="KW-0472">Membrane</keyword>
<dbReference type="GO" id="GO:0005886">
    <property type="term" value="C:plasma membrane"/>
    <property type="evidence" value="ECO:0007669"/>
    <property type="project" value="UniProtKB-SubCell"/>
</dbReference>
<keyword evidence="6" id="KW-0143">Chaperone</keyword>
<gene>
    <name evidence="11" type="ORF">E4582_03495</name>
</gene>
<evidence type="ECO:0000256" key="3">
    <source>
        <dbReference type="ARBA" id="ARBA00022692"/>
    </source>
</evidence>
<organism evidence="11 12">
    <name type="scientific">Luteimonas yindakuii</name>
    <dbReference type="NCBI Taxonomy" id="2565782"/>
    <lineage>
        <taxon>Bacteria</taxon>
        <taxon>Pseudomonadati</taxon>
        <taxon>Pseudomonadota</taxon>
        <taxon>Gammaproteobacteria</taxon>
        <taxon>Lysobacterales</taxon>
        <taxon>Lysobacteraceae</taxon>
        <taxon>Luteimonas</taxon>
    </lineage>
</organism>
<dbReference type="AlphaFoldDB" id="A0A4Z1RGX1"/>
<keyword evidence="12" id="KW-1185">Reference proteome</keyword>
<keyword evidence="2" id="KW-1003">Cell membrane</keyword>
<reference evidence="11 12" key="1">
    <citation type="submission" date="2019-01" db="EMBL/GenBank/DDBJ databases">
        <authorList>
            <person name="Zhang S."/>
        </authorList>
    </citation>
    <scope>NUCLEOTIDE SEQUENCE [LARGE SCALE GENOMIC DNA]</scope>
    <source>
        <strain evidence="11 12">1626</strain>
    </source>
</reference>
<evidence type="ECO:0000256" key="4">
    <source>
        <dbReference type="ARBA" id="ARBA00022989"/>
    </source>
</evidence>
<evidence type="ECO:0000256" key="6">
    <source>
        <dbReference type="ARBA" id="ARBA00023186"/>
    </source>
</evidence>